<evidence type="ECO:0000256" key="2">
    <source>
        <dbReference type="SAM" id="MobiDB-lite"/>
    </source>
</evidence>
<name>L8GP75_ACACF</name>
<keyword evidence="1" id="KW-0106">Calcium</keyword>
<dbReference type="Gene3D" id="1.10.238.10">
    <property type="entry name" value="EF-hand"/>
    <property type="match status" value="2"/>
</dbReference>
<dbReference type="GeneID" id="14914675"/>
<accession>L8GP75</accession>
<protein>
    <submittedName>
        <fullName evidence="4">EF hand domain containing protein</fullName>
    </submittedName>
</protein>
<dbReference type="VEuPathDB" id="AmoebaDB:ACA1_364690"/>
<evidence type="ECO:0000259" key="3">
    <source>
        <dbReference type="PROSITE" id="PS50222"/>
    </source>
</evidence>
<evidence type="ECO:0000313" key="5">
    <source>
        <dbReference type="Proteomes" id="UP000011083"/>
    </source>
</evidence>
<feature type="region of interest" description="Disordered" evidence="2">
    <location>
        <begin position="83"/>
        <end position="104"/>
    </location>
</feature>
<keyword evidence="5" id="KW-1185">Reference proteome</keyword>
<organism evidence="4 5">
    <name type="scientific">Acanthamoeba castellanii (strain ATCC 30010 / Neff)</name>
    <dbReference type="NCBI Taxonomy" id="1257118"/>
    <lineage>
        <taxon>Eukaryota</taxon>
        <taxon>Amoebozoa</taxon>
        <taxon>Discosea</taxon>
        <taxon>Longamoebia</taxon>
        <taxon>Centramoebida</taxon>
        <taxon>Acanthamoebidae</taxon>
        <taxon>Acanthamoeba</taxon>
    </lineage>
</organism>
<feature type="domain" description="EF-hand" evidence="3">
    <location>
        <begin position="127"/>
        <end position="162"/>
    </location>
</feature>
<dbReference type="SUPFAM" id="SSF47473">
    <property type="entry name" value="EF-hand"/>
    <property type="match status" value="1"/>
</dbReference>
<proteinExistence type="predicted"/>
<dbReference type="Proteomes" id="UP000011083">
    <property type="component" value="Unassembled WGS sequence"/>
</dbReference>
<sequence>MVAPNVHKHHTHDRKDEVRQLFAQYDSNKDGHLTLDEVARVFKDLGMSEEDAPMDFKMCSLDSKGTWNWEEFKFFHDKMISETRKPDKSAGGHTSYKAREGEIRRTPAANEKLMGGKYHSVVRFVPVNWDAMHALFNAFDSDNDGSLDKQEVLDLLRIWGTPLDKHLLDKEWPNWDNDFDGLLDWNQYKRLFQVLLEKHTLHG</sequence>
<dbReference type="PROSITE" id="PS00018">
    <property type="entry name" value="EF_HAND_1"/>
    <property type="match status" value="2"/>
</dbReference>
<reference evidence="4 5" key="1">
    <citation type="journal article" date="2013" name="Genome Biol.">
        <title>Genome of Acanthamoeba castellanii highlights extensive lateral gene transfer and early evolution of tyrosine kinase signaling.</title>
        <authorList>
            <person name="Clarke M."/>
            <person name="Lohan A.J."/>
            <person name="Liu B."/>
            <person name="Lagkouvardos I."/>
            <person name="Roy S."/>
            <person name="Zafar N."/>
            <person name="Bertelli C."/>
            <person name="Schilde C."/>
            <person name="Kianianmomeni A."/>
            <person name="Burglin T.R."/>
            <person name="Frech C."/>
            <person name="Turcotte B."/>
            <person name="Kopec K.O."/>
            <person name="Synnott J.M."/>
            <person name="Choo C."/>
            <person name="Paponov I."/>
            <person name="Finkler A."/>
            <person name="Soon Heng Tan C."/>
            <person name="Hutchins A.P."/>
            <person name="Weinmeier T."/>
            <person name="Rattei T."/>
            <person name="Chu J.S."/>
            <person name="Gimenez G."/>
            <person name="Irimia M."/>
            <person name="Rigden D.J."/>
            <person name="Fitzpatrick D.A."/>
            <person name="Lorenzo-Morales J."/>
            <person name="Bateman A."/>
            <person name="Chiu C.H."/>
            <person name="Tang P."/>
            <person name="Hegemann P."/>
            <person name="Fromm H."/>
            <person name="Raoult D."/>
            <person name="Greub G."/>
            <person name="Miranda-Saavedra D."/>
            <person name="Chen N."/>
            <person name="Nash P."/>
            <person name="Ginger M.L."/>
            <person name="Horn M."/>
            <person name="Schaap P."/>
            <person name="Caler L."/>
            <person name="Loftus B."/>
        </authorList>
    </citation>
    <scope>NUCLEOTIDE SEQUENCE [LARGE SCALE GENOMIC DNA]</scope>
    <source>
        <strain evidence="4 5">Neff</strain>
    </source>
</reference>
<dbReference type="GO" id="GO:0005509">
    <property type="term" value="F:calcium ion binding"/>
    <property type="evidence" value="ECO:0007669"/>
    <property type="project" value="InterPro"/>
</dbReference>
<dbReference type="InterPro" id="IPR002048">
    <property type="entry name" value="EF_hand_dom"/>
</dbReference>
<dbReference type="EMBL" id="KB008073">
    <property type="protein sequence ID" value="ELR13941.1"/>
    <property type="molecule type" value="Genomic_DNA"/>
</dbReference>
<dbReference type="SMART" id="SM00054">
    <property type="entry name" value="EFh"/>
    <property type="match status" value="2"/>
</dbReference>
<evidence type="ECO:0000256" key="1">
    <source>
        <dbReference type="ARBA" id="ARBA00022837"/>
    </source>
</evidence>
<dbReference type="OrthoDB" id="26525at2759"/>
<dbReference type="AlphaFoldDB" id="L8GP75"/>
<dbReference type="RefSeq" id="XP_004335954.1">
    <property type="nucleotide sequence ID" value="XM_004335906.1"/>
</dbReference>
<evidence type="ECO:0000313" key="4">
    <source>
        <dbReference type="EMBL" id="ELR13941.1"/>
    </source>
</evidence>
<feature type="domain" description="EF-hand" evidence="3">
    <location>
        <begin position="13"/>
        <end position="48"/>
    </location>
</feature>
<dbReference type="InterPro" id="IPR011992">
    <property type="entry name" value="EF-hand-dom_pair"/>
</dbReference>
<dbReference type="InterPro" id="IPR018247">
    <property type="entry name" value="EF_Hand_1_Ca_BS"/>
</dbReference>
<dbReference type="Pfam" id="PF13405">
    <property type="entry name" value="EF-hand_6"/>
    <property type="match status" value="1"/>
</dbReference>
<dbReference type="PROSITE" id="PS50222">
    <property type="entry name" value="EF_HAND_2"/>
    <property type="match status" value="2"/>
</dbReference>
<dbReference type="Pfam" id="PF13499">
    <property type="entry name" value="EF-hand_7"/>
    <property type="match status" value="1"/>
</dbReference>
<gene>
    <name evidence="4" type="ORF">ACA1_364690</name>
</gene>
<dbReference type="KEGG" id="acan:ACA1_364690"/>